<feature type="domain" description="Mutator-like transposase" evidence="1">
    <location>
        <begin position="1"/>
        <end position="95"/>
    </location>
</feature>
<dbReference type="EMBL" id="JACEFF010000486">
    <property type="protein sequence ID" value="KAH9636687.1"/>
    <property type="molecule type" value="Genomic_DNA"/>
</dbReference>
<evidence type="ECO:0000313" key="2">
    <source>
        <dbReference type="EMBL" id="KAH9636687.1"/>
    </source>
</evidence>
<dbReference type="InterPro" id="IPR049012">
    <property type="entry name" value="Mutator_transp_dom"/>
</dbReference>
<dbReference type="Pfam" id="PF20700">
    <property type="entry name" value="Mutator"/>
    <property type="match status" value="1"/>
</dbReference>
<comment type="caution">
    <text evidence="2">The sequence shown here is derived from an EMBL/GenBank/DDBJ whole genome shotgun (WGS) entry which is preliminary data.</text>
</comment>
<evidence type="ECO:0000313" key="3">
    <source>
        <dbReference type="Proteomes" id="UP000814243"/>
    </source>
</evidence>
<protein>
    <recommendedName>
        <fullName evidence="1">Mutator-like transposase domain-containing protein</fullName>
    </recommendedName>
</protein>
<gene>
    <name evidence="2" type="ORF">HF086_003235</name>
</gene>
<accession>A0A922MGW0</accession>
<reference evidence="2" key="1">
    <citation type="journal article" date="2021" name="G3 (Bethesda)">
        <title>Genome and transcriptome analysis of the beet armyworm Spodoptera exigua reveals targets for pest control. .</title>
        <authorList>
            <person name="Simon S."/>
            <person name="Breeschoten T."/>
            <person name="Jansen H.J."/>
            <person name="Dirks R.P."/>
            <person name="Schranz M.E."/>
            <person name="Ros V.I.D."/>
        </authorList>
    </citation>
    <scope>NUCLEOTIDE SEQUENCE</scope>
    <source>
        <strain evidence="2">TB_SE_WUR_2020</strain>
    </source>
</reference>
<evidence type="ECO:0000259" key="1">
    <source>
        <dbReference type="Pfam" id="PF20700"/>
    </source>
</evidence>
<sequence length="162" mass="18473">MKTAGEREREAAINEGKVTKDGIALIDVIADGCWSKRSYKSNYAALSGAAAIVGRRFGQILFMSVKNKYCCICARSEKRNTTPRAHQCFKNYSEGLRLTKKKLTKEGDTTEQLKDGKTVLCCQKKLDFNYGENVEAPDMDAETYQNCKTTFEKFREMRRRKK</sequence>
<dbReference type="Proteomes" id="UP000814243">
    <property type="component" value="Unassembled WGS sequence"/>
</dbReference>
<name>A0A922MGW0_SPOEX</name>
<dbReference type="AlphaFoldDB" id="A0A922MGW0"/>
<organism evidence="2 3">
    <name type="scientific">Spodoptera exigua</name>
    <name type="common">Beet armyworm</name>
    <name type="synonym">Noctua fulgens</name>
    <dbReference type="NCBI Taxonomy" id="7107"/>
    <lineage>
        <taxon>Eukaryota</taxon>
        <taxon>Metazoa</taxon>
        <taxon>Ecdysozoa</taxon>
        <taxon>Arthropoda</taxon>
        <taxon>Hexapoda</taxon>
        <taxon>Insecta</taxon>
        <taxon>Pterygota</taxon>
        <taxon>Neoptera</taxon>
        <taxon>Endopterygota</taxon>
        <taxon>Lepidoptera</taxon>
        <taxon>Glossata</taxon>
        <taxon>Ditrysia</taxon>
        <taxon>Noctuoidea</taxon>
        <taxon>Noctuidae</taxon>
        <taxon>Amphipyrinae</taxon>
        <taxon>Spodoptera</taxon>
    </lineage>
</organism>
<proteinExistence type="predicted"/>